<dbReference type="NCBIfam" id="TIGR00106">
    <property type="entry name" value="MTH1187 family thiamine-binding protein"/>
    <property type="match status" value="1"/>
</dbReference>
<dbReference type="GO" id="GO:0005829">
    <property type="term" value="C:cytosol"/>
    <property type="evidence" value="ECO:0007669"/>
    <property type="project" value="TreeGrafter"/>
</dbReference>
<name>X0TVZ3_9ZZZZ</name>
<accession>X0TVZ3</accession>
<dbReference type="EMBL" id="BARS01015517">
    <property type="protein sequence ID" value="GAF91351.1"/>
    <property type="molecule type" value="Genomic_DNA"/>
</dbReference>
<dbReference type="InterPro" id="IPR002767">
    <property type="entry name" value="Thiamine_BP"/>
</dbReference>
<comment type="caution">
    <text evidence="3">The sequence shown here is derived from an EMBL/GenBank/DDBJ whole genome shotgun (WGS) entry which is preliminary data.</text>
</comment>
<gene>
    <name evidence="3" type="ORF">S01H1_25667</name>
</gene>
<evidence type="ECO:0000313" key="3">
    <source>
        <dbReference type="EMBL" id="GAF91351.1"/>
    </source>
</evidence>
<sequence>MSVLIHFSIFPLDKGKSVSPYVARAVKTIRESGLKSKLGPMGTSIEGEWDEVITLVGLCLEDLKKDCDRVYMTITADYRRGGSGRIESKAKSVEKKL</sequence>
<dbReference type="AlphaFoldDB" id="X0TVZ3"/>
<reference evidence="3" key="1">
    <citation type="journal article" date="2014" name="Front. Microbiol.">
        <title>High frequency of phylogenetically diverse reductive dehalogenase-homologous genes in deep subseafloor sedimentary metagenomes.</title>
        <authorList>
            <person name="Kawai M."/>
            <person name="Futagami T."/>
            <person name="Toyoda A."/>
            <person name="Takaki Y."/>
            <person name="Nishi S."/>
            <person name="Hori S."/>
            <person name="Arai W."/>
            <person name="Tsubouchi T."/>
            <person name="Morono Y."/>
            <person name="Uchiyama I."/>
            <person name="Ito T."/>
            <person name="Fujiyama A."/>
            <person name="Inagaki F."/>
            <person name="Takami H."/>
        </authorList>
    </citation>
    <scope>NUCLEOTIDE SEQUENCE</scope>
    <source>
        <strain evidence="3">Expedition CK06-06</strain>
    </source>
</reference>
<dbReference type="Pfam" id="PF01910">
    <property type="entry name" value="Thiamine_BP"/>
    <property type="match status" value="1"/>
</dbReference>
<dbReference type="PANTHER" id="PTHR33777:SF1">
    <property type="entry name" value="UPF0045 PROTEIN ECM15"/>
    <property type="match status" value="1"/>
</dbReference>
<comment type="similarity">
    <text evidence="1">Belongs to the UPF0045 family.</text>
</comment>
<dbReference type="PANTHER" id="PTHR33777">
    <property type="entry name" value="UPF0045 PROTEIN ECM15"/>
    <property type="match status" value="1"/>
</dbReference>
<evidence type="ECO:0000256" key="1">
    <source>
        <dbReference type="ARBA" id="ARBA00010272"/>
    </source>
</evidence>
<dbReference type="InterPro" id="IPR029756">
    <property type="entry name" value="MTH1187/YkoF-like"/>
</dbReference>
<dbReference type="SUPFAM" id="SSF89957">
    <property type="entry name" value="MTH1187/YkoF-like"/>
    <property type="match status" value="1"/>
</dbReference>
<proteinExistence type="inferred from homology"/>
<protein>
    <recommendedName>
        <fullName evidence="2">Thiamine-binding protein domain-containing protein</fullName>
    </recommendedName>
</protein>
<dbReference type="Gene3D" id="3.30.70.930">
    <property type="match status" value="1"/>
</dbReference>
<dbReference type="InterPro" id="IPR051614">
    <property type="entry name" value="UPF0045_domain"/>
</dbReference>
<organism evidence="3">
    <name type="scientific">marine sediment metagenome</name>
    <dbReference type="NCBI Taxonomy" id="412755"/>
    <lineage>
        <taxon>unclassified sequences</taxon>
        <taxon>metagenomes</taxon>
        <taxon>ecological metagenomes</taxon>
    </lineage>
</organism>
<feature type="domain" description="Thiamine-binding protein" evidence="2">
    <location>
        <begin position="6"/>
        <end position="94"/>
    </location>
</feature>
<evidence type="ECO:0000259" key="2">
    <source>
        <dbReference type="Pfam" id="PF01910"/>
    </source>
</evidence>